<evidence type="ECO:0000256" key="1">
    <source>
        <dbReference type="SAM" id="MobiDB-lite"/>
    </source>
</evidence>
<evidence type="ECO:0000313" key="3">
    <source>
        <dbReference type="Proteomes" id="UP000009284"/>
    </source>
</evidence>
<feature type="compositionally biased region" description="Basic and acidic residues" evidence="1">
    <location>
        <begin position="346"/>
        <end position="356"/>
    </location>
</feature>
<dbReference type="EMBL" id="CP003059">
    <property type="protein sequence ID" value="AEP36221.1"/>
    <property type="molecule type" value="Genomic_DNA"/>
</dbReference>
<proteinExistence type="predicted"/>
<sequence length="356" mass="40490">MAKKVITLDNLGDGFNIDTLGKKIHTSGGDICSAINQMSKNHEDTDHYVVCLDKDGNCFLKPESSKYSSYIEIESLTDTEHVKYGDTVTITLRIRNTGLSTVYGAMLTFDVEGLYILDVWSEYFEHTGNDVIMAEIEPDVPYEVEITVEVTSQNPVGKAIYTQAYGVQHTVVHEFLRGTYEEEPPKPMLLHFQNMDSPRSKDITYIAENHPDPGFMVFGESPLIKLSEPLIVEVQYKADVHISDPHYVLNVYCVTKAQNQVPSSMIYTLETSDPNIFTFKFNEINETGFRLTFYNEQVRNDIDSIRVYQVVDETAKSTHFEGVRIDRTSRGFLELLPDPSPEPEPDEHIEIWKPPV</sequence>
<feature type="region of interest" description="Disordered" evidence="1">
    <location>
        <begin position="337"/>
        <end position="356"/>
    </location>
</feature>
<dbReference type="KEGG" id="tas:TASI_0446"/>
<evidence type="ECO:0000313" key="2">
    <source>
        <dbReference type="EMBL" id="AEP36221.1"/>
    </source>
</evidence>
<organism evidence="2 3">
    <name type="scientific">Taylorella asinigenitalis (strain MCE3)</name>
    <dbReference type="NCBI Taxonomy" id="1008459"/>
    <lineage>
        <taxon>Bacteria</taxon>
        <taxon>Pseudomonadati</taxon>
        <taxon>Pseudomonadota</taxon>
        <taxon>Betaproteobacteria</taxon>
        <taxon>Burkholderiales</taxon>
        <taxon>Alcaligenaceae</taxon>
        <taxon>Taylorella</taxon>
    </lineage>
</organism>
<protein>
    <submittedName>
        <fullName evidence="2">Putative phage protein</fullName>
    </submittedName>
</protein>
<dbReference type="Proteomes" id="UP000009284">
    <property type="component" value="Chromosome"/>
</dbReference>
<dbReference type="RefSeq" id="WP_014111119.1">
    <property type="nucleotide sequence ID" value="NC_016043.1"/>
</dbReference>
<accession>G4QCU1</accession>
<dbReference type="HOGENOM" id="CLU_778285_0_0_4"/>
<keyword evidence="3" id="KW-1185">Reference proteome</keyword>
<dbReference type="STRING" id="1008459.TASI_0446"/>
<reference evidence="2 3" key="2">
    <citation type="journal article" date="2012" name="PLoS ONE">
        <title>Genomic characterization of the taylorella genus.</title>
        <authorList>
            <person name="Hebert L."/>
            <person name="Moumen B."/>
            <person name="Pons N."/>
            <person name="Duquesne F."/>
            <person name="Breuil M.F."/>
            <person name="Goux D."/>
            <person name="Batto J.M."/>
            <person name="Laugier C."/>
            <person name="Renault P."/>
            <person name="Petry S."/>
        </authorList>
    </citation>
    <scope>NUCLEOTIDE SEQUENCE [LARGE SCALE GENOMIC DNA]</scope>
    <source>
        <strain evidence="2 3">MCE3</strain>
    </source>
</reference>
<gene>
    <name evidence="2" type="ordered locus">TASI_0446</name>
</gene>
<dbReference type="AlphaFoldDB" id="G4QCU1"/>
<reference key="1">
    <citation type="submission" date="2011-09" db="EMBL/GenBank/DDBJ databases">
        <title>Genomic characterization of the Taylorella genus.</title>
        <authorList>
            <person name="Hebert L."/>
            <person name="Moumen B."/>
            <person name="Pons N."/>
            <person name="Duquesne F."/>
            <person name="Breuil M.-F."/>
            <person name="Goux D."/>
            <person name="Batto J.-M."/>
            <person name="Renault P."/>
            <person name="Laugier C."/>
            <person name="Petry S."/>
        </authorList>
    </citation>
    <scope>NUCLEOTIDE SEQUENCE</scope>
    <source>
        <strain>MCE3</strain>
    </source>
</reference>
<name>G4QCU1_TAYAM</name>